<name>A0A7T9DJ59_9ARCH</name>
<evidence type="ECO:0000313" key="2">
    <source>
        <dbReference type="EMBL" id="QQR92319.1"/>
    </source>
</evidence>
<gene>
    <name evidence="2" type="ORF">IPJ89_04145</name>
</gene>
<keyword evidence="1" id="KW-1133">Transmembrane helix</keyword>
<dbReference type="Proteomes" id="UP000596004">
    <property type="component" value="Chromosome"/>
</dbReference>
<reference evidence="2" key="1">
    <citation type="submission" date="2020-11" db="EMBL/GenBank/DDBJ databases">
        <title>Connecting structure to function with the recovery of over 1000 high-quality activated sludge metagenome-assembled genomes encoding full-length rRNA genes using long-read sequencing.</title>
        <authorList>
            <person name="Singleton C.M."/>
            <person name="Petriglieri F."/>
            <person name="Kristensen J.M."/>
            <person name="Kirkegaard R.H."/>
            <person name="Michaelsen T.Y."/>
            <person name="Andersen M.H."/>
            <person name="Karst S.M."/>
            <person name="Dueholm M.S."/>
            <person name="Nielsen P.H."/>
            <person name="Albertsen M."/>
        </authorList>
    </citation>
    <scope>NUCLEOTIDE SEQUENCE</scope>
    <source>
        <strain evidence="2">Fred_18-Q3-R57-64_BAT3C.431</strain>
    </source>
</reference>
<keyword evidence="1" id="KW-0812">Transmembrane</keyword>
<evidence type="ECO:0000256" key="1">
    <source>
        <dbReference type="SAM" id="Phobius"/>
    </source>
</evidence>
<sequence>MKRSSKRNAKRKLAQAQTFDPEDFDVNELGHFKRSKIWPVTQKERPINVKKDWKAIQSNARKMQKNAGQKSIFVTIFSNLLLPGLGNVYIQKNALTIAIFFTSLISVLLTFSPVFPIVQILQAVDAVPSPAYANTVITFFVAENVQTSASTLIGPSISFLIFPFVLSWIHLAYLFFKHQHDWNWKF</sequence>
<proteinExistence type="predicted"/>
<keyword evidence="1" id="KW-0472">Membrane</keyword>
<protein>
    <submittedName>
        <fullName evidence="2">Uncharacterized protein</fullName>
    </submittedName>
</protein>
<feature type="transmembrane region" description="Helical" evidence="1">
    <location>
        <begin position="71"/>
        <end position="90"/>
    </location>
</feature>
<feature type="transmembrane region" description="Helical" evidence="1">
    <location>
        <begin position="96"/>
        <end position="118"/>
    </location>
</feature>
<feature type="transmembrane region" description="Helical" evidence="1">
    <location>
        <begin position="152"/>
        <end position="176"/>
    </location>
</feature>
<organism evidence="2">
    <name type="scientific">Candidatus Iainarchaeum sp</name>
    <dbReference type="NCBI Taxonomy" id="3101447"/>
    <lineage>
        <taxon>Archaea</taxon>
        <taxon>Candidatus Iainarchaeota</taxon>
        <taxon>Candidatus Iainarchaeia</taxon>
        <taxon>Candidatus Iainarchaeales</taxon>
        <taxon>Candidatus Iainarchaeaceae</taxon>
        <taxon>Candidatus Iainarchaeum</taxon>
    </lineage>
</organism>
<dbReference type="AlphaFoldDB" id="A0A7T9DJ59"/>
<dbReference type="EMBL" id="CP064981">
    <property type="protein sequence ID" value="QQR92319.1"/>
    <property type="molecule type" value="Genomic_DNA"/>
</dbReference>
<accession>A0A7T9DJ59</accession>